<name>A0A7T7XM13_9SPIR</name>
<protein>
    <recommendedName>
        <fullName evidence="4">DUF2975 domain-containing protein</fullName>
    </recommendedName>
</protein>
<accession>A0A7T7XM13</accession>
<evidence type="ECO:0000313" key="3">
    <source>
        <dbReference type="Proteomes" id="UP000595917"/>
    </source>
</evidence>
<dbReference type="RefSeq" id="WP_215626170.1">
    <property type="nucleotide sequence ID" value="NZ_CP067089.2"/>
</dbReference>
<keyword evidence="1" id="KW-1133">Transmembrane helix</keyword>
<sequence>MILNYCIAVAVLALSFAGTVYISGGMLLHYLDLPSLLIMVFFPVVYQLLLFGSAAVKSAFTAGFRKDTTPEQAEKARLFFWSYSRTLWITAMVTVLIAVIAMLINLEDRTALGPNFALALISLLYAGLLHLAVVLPNLVFLRKRLIESNTEI</sequence>
<dbReference type="AlphaFoldDB" id="A0A7T7XM13"/>
<feature type="transmembrane region" description="Helical" evidence="1">
    <location>
        <begin position="86"/>
        <end position="104"/>
    </location>
</feature>
<keyword evidence="1" id="KW-0812">Transmembrane</keyword>
<feature type="transmembrane region" description="Helical" evidence="1">
    <location>
        <begin position="7"/>
        <end position="30"/>
    </location>
</feature>
<reference evidence="2" key="1">
    <citation type="submission" date="2021-01" db="EMBL/GenBank/DDBJ databases">
        <title>Description of Breznakiella homolactica.</title>
        <authorList>
            <person name="Song Y."/>
            <person name="Brune A."/>
        </authorList>
    </citation>
    <scope>NUCLEOTIDE SEQUENCE</scope>
    <source>
        <strain evidence="2">RmG30</strain>
    </source>
</reference>
<evidence type="ECO:0000256" key="1">
    <source>
        <dbReference type="SAM" id="Phobius"/>
    </source>
</evidence>
<feature type="transmembrane region" description="Helical" evidence="1">
    <location>
        <begin position="36"/>
        <end position="56"/>
    </location>
</feature>
<organism evidence="2 3">
    <name type="scientific">Breznakiella homolactica</name>
    <dbReference type="NCBI Taxonomy" id="2798577"/>
    <lineage>
        <taxon>Bacteria</taxon>
        <taxon>Pseudomonadati</taxon>
        <taxon>Spirochaetota</taxon>
        <taxon>Spirochaetia</taxon>
        <taxon>Spirochaetales</taxon>
        <taxon>Breznakiellaceae</taxon>
        <taxon>Breznakiella</taxon>
    </lineage>
</organism>
<dbReference type="Proteomes" id="UP000595917">
    <property type="component" value="Chromosome"/>
</dbReference>
<keyword evidence="1" id="KW-0472">Membrane</keyword>
<keyword evidence="3" id="KW-1185">Reference proteome</keyword>
<evidence type="ECO:0008006" key="4">
    <source>
        <dbReference type="Google" id="ProtNLM"/>
    </source>
</evidence>
<dbReference type="EMBL" id="CP067089">
    <property type="protein sequence ID" value="QQO08864.1"/>
    <property type="molecule type" value="Genomic_DNA"/>
</dbReference>
<feature type="transmembrane region" description="Helical" evidence="1">
    <location>
        <begin position="116"/>
        <end position="140"/>
    </location>
</feature>
<proteinExistence type="predicted"/>
<dbReference type="KEGG" id="bhc:JFL75_18335"/>
<gene>
    <name evidence="2" type="ORF">JFL75_18335</name>
</gene>
<evidence type="ECO:0000313" key="2">
    <source>
        <dbReference type="EMBL" id="QQO08864.1"/>
    </source>
</evidence>